<dbReference type="Gene3D" id="2.10.230.10">
    <property type="entry name" value="Heat shock protein DnaJ, cysteine-rich domain"/>
    <property type="match status" value="1"/>
</dbReference>
<dbReference type="PROSITE" id="PS50076">
    <property type="entry name" value="DNAJ_2"/>
    <property type="match status" value="1"/>
</dbReference>
<dbReference type="Proteomes" id="UP000298685">
    <property type="component" value="Chromosome"/>
</dbReference>
<dbReference type="PRINTS" id="PR00625">
    <property type="entry name" value="JDOMAIN"/>
</dbReference>
<evidence type="ECO:0000256" key="15">
    <source>
        <dbReference type="PROSITE-ProRule" id="PRU00546"/>
    </source>
</evidence>
<keyword evidence="5 14" id="KW-0479">Metal-binding</keyword>
<dbReference type="SMART" id="SM00271">
    <property type="entry name" value="DnaJ"/>
    <property type="match status" value="1"/>
</dbReference>
<comment type="function">
    <text evidence="11 14">Participates actively in the response to hyperosmotic and heat shock by preventing the aggregation of stress-denatured proteins and by disaggregating proteins, also in an autonomous, DnaK-independent fashion. Unfolded proteins bind initially to DnaJ; upon interaction with the DnaJ-bound protein, DnaK hydrolyzes its bound ATP, resulting in the formation of a stable complex. GrpE releases ADP from DnaK; ATP binding to DnaK triggers the release of the substrate protein, thus completing the reaction cycle. Several rounds of ATP-dependent interactions between DnaJ, DnaK and GrpE are required for fully efficient folding. Also involved, together with DnaK and GrpE, in the DNA replication of plasmids through activation of initiation proteins.</text>
</comment>
<dbReference type="InterPro" id="IPR036869">
    <property type="entry name" value="J_dom_sf"/>
</dbReference>
<feature type="domain" description="J" evidence="16">
    <location>
        <begin position="5"/>
        <end position="70"/>
    </location>
</feature>
<dbReference type="NCBIfam" id="NF008035">
    <property type="entry name" value="PRK10767.1"/>
    <property type="match status" value="1"/>
</dbReference>
<dbReference type="PANTHER" id="PTHR43096:SF48">
    <property type="entry name" value="CHAPERONE PROTEIN DNAJ"/>
    <property type="match status" value="1"/>
</dbReference>
<dbReference type="RefSeq" id="WP_158350382.1">
    <property type="nucleotide sequence ID" value="NZ_CP032999.1"/>
</dbReference>
<proteinExistence type="inferred from homology"/>
<feature type="repeat" description="CXXCXGXG motif" evidence="14">
    <location>
        <begin position="202"/>
        <end position="209"/>
    </location>
</feature>
<dbReference type="OrthoDB" id="9779889at2"/>
<dbReference type="PANTHER" id="PTHR43096">
    <property type="entry name" value="DNAJ HOMOLOG 1, MITOCHONDRIAL-RELATED"/>
    <property type="match status" value="1"/>
</dbReference>
<dbReference type="Pfam" id="PF00226">
    <property type="entry name" value="DnaJ"/>
    <property type="match status" value="1"/>
</dbReference>
<feature type="binding site" evidence="14">
    <location>
        <position position="188"/>
    </location>
    <ligand>
        <name>Zn(2+)</name>
        <dbReference type="ChEBI" id="CHEBI:29105"/>
        <label>2</label>
    </ligand>
</feature>
<dbReference type="AlphaFoldDB" id="A0A4D6YJL3"/>
<dbReference type="GO" id="GO:0031072">
    <property type="term" value="F:heat shock protein binding"/>
    <property type="evidence" value="ECO:0007669"/>
    <property type="project" value="InterPro"/>
</dbReference>
<comment type="domain">
    <text evidence="14">The J domain is necessary and sufficient to stimulate DnaK ATPase activity. Zinc center 1 plays an important role in the autonomous, DnaK-independent chaperone activity of DnaJ. Zinc center 2 is essential for interaction with DnaK and for DnaJ activity.</text>
</comment>
<dbReference type="InterPro" id="IPR012724">
    <property type="entry name" value="DnaJ"/>
</dbReference>
<dbReference type="SUPFAM" id="SSF57938">
    <property type="entry name" value="DnaJ/Hsp40 cysteine-rich domain"/>
    <property type="match status" value="1"/>
</dbReference>
<dbReference type="InterPro" id="IPR001305">
    <property type="entry name" value="HSP_DnaJ_Cys-rich_dom"/>
</dbReference>
<dbReference type="InterPro" id="IPR018253">
    <property type="entry name" value="DnaJ_domain_CS"/>
</dbReference>
<evidence type="ECO:0000256" key="13">
    <source>
        <dbReference type="ARBA" id="ARBA00067609"/>
    </source>
</evidence>
<feature type="binding site" evidence="14">
    <location>
        <position position="205"/>
    </location>
    <ligand>
        <name>Zn(2+)</name>
        <dbReference type="ChEBI" id="CHEBI:29105"/>
        <label>1</label>
    </ligand>
</feature>
<dbReference type="CDD" id="cd06257">
    <property type="entry name" value="DnaJ"/>
    <property type="match status" value="1"/>
</dbReference>
<feature type="binding site" evidence="14">
    <location>
        <position position="149"/>
    </location>
    <ligand>
        <name>Zn(2+)</name>
        <dbReference type="ChEBI" id="CHEBI:29105"/>
        <label>1</label>
    </ligand>
</feature>
<evidence type="ECO:0000256" key="6">
    <source>
        <dbReference type="ARBA" id="ARBA00022737"/>
    </source>
</evidence>
<dbReference type="PROSITE" id="PS00636">
    <property type="entry name" value="DNAJ_1"/>
    <property type="match status" value="1"/>
</dbReference>
<dbReference type="InterPro" id="IPR008971">
    <property type="entry name" value="HSP40/DnaJ_pept-bd"/>
</dbReference>
<dbReference type="Pfam" id="PF00684">
    <property type="entry name" value="DnaJ_CXXCXGXG"/>
    <property type="match status" value="1"/>
</dbReference>
<feature type="binding site" evidence="14">
    <location>
        <position position="202"/>
    </location>
    <ligand>
        <name>Zn(2+)</name>
        <dbReference type="ChEBI" id="CHEBI:29105"/>
        <label>1</label>
    </ligand>
</feature>
<evidence type="ECO:0000256" key="14">
    <source>
        <dbReference type="HAMAP-Rule" id="MF_01152"/>
    </source>
</evidence>
<comment type="similarity">
    <text evidence="12 14">Belongs to the DnaJ family.</text>
</comment>
<dbReference type="Gene3D" id="2.60.260.20">
    <property type="entry name" value="Urease metallochaperone UreE, N-terminal domain"/>
    <property type="match status" value="2"/>
</dbReference>
<evidence type="ECO:0000256" key="3">
    <source>
        <dbReference type="ARBA" id="ARBA00022490"/>
    </source>
</evidence>
<dbReference type="GO" id="GO:0009408">
    <property type="term" value="P:response to heat"/>
    <property type="evidence" value="ECO:0007669"/>
    <property type="project" value="InterPro"/>
</dbReference>
<feature type="repeat" description="CXXCXGXG motif" evidence="14">
    <location>
        <begin position="166"/>
        <end position="173"/>
    </location>
</feature>
<dbReference type="EMBL" id="CP032999">
    <property type="protein sequence ID" value="QCI25908.1"/>
    <property type="molecule type" value="Genomic_DNA"/>
</dbReference>
<dbReference type="GO" id="GO:0051082">
    <property type="term" value="F:unfolded protein binding"/>
    <property type="evidence" value="ECO:0007669"/>
    <property type="project" value="UniProtKB-UniRule"/>
</dbReference>
<name>A0A4D6YJL3_9GAMM</name>
<accession>A0A4D6YJL3</accession>
<dbReference type="FunFam" id="2.60.260.20:FF:000004">
    <property type="entry name" value="Molecular chaperone DnaJ"/>
    <property type="match status" value="1"/>
</dbReference>
<comment type="cofactor">
    <cofactor evidence="14">
        <name>Zn(2+)</name>
        <dbReference type="ChEBI" id="CHEBI:29105"/>
    </cofactor>
    <text evidence="14">Binds 2 Zn(2+) ions per monomer.</text>
</comment>
<feature type="binding site" evidence="14">
    <location>
        <position position="191"/>
    </location>
    <ligand>
        <name>Zn(2+)</name>
        <dbReference type="ChEBI" id="CHEBI:29105"/>
        <label>2</label>
    </ligand>
</feature>
<dbReference type="FunFam" id="2.10.230.10:FF:000002">
    <property type="entry name" value="Molecular chaperone DnaJ"/>
    <property type="match status" value="1"/>
</dbReference>
<evidence type="ECO:0000256" key="4">
    <source>
        <dbReference type="ARBA" id="ARBA00022705"/>
    </source>
</evidence>
<feature type="domain" description="CR-type" evidence="17">
    <location>
        <begin position="136"/>
        <end position="214"/>
    </location>
</feature>
<protein>
    <recommendedName>
        <fullName evidence="13 14">Chaperone protein DnaJ</fullName>
    </recommendedName>
</protein>
<evidence type="ECO:0000256" key="5">
    <source>
        <dbReference type="ARBA" id="ARBA00022723"/>
    </source>
</evidence>
<dbReference type="Gene3D" id="1.10.287.110">
    <property type="entry name" value="DnaJ domain"/>
    <property type="match status" value="1"/>
</dbReference>
<dbReference type="NCBIfam" id="TIGR02349">
    <property type="entry name" value="DnaJ_bact"/>
    <property type="match status" value="1"/>
</dbReference>
<dbReference type="HAMAP" id="MF_01152">
    <property type="entry name" value="DnaJ"/>
    <property type="match status" value="1"/>
</dbReference>
<keyword evidence="3 14" id="KW-0963">Cytoplasm</keyword>
<feature type="zinc finger region" description="CR-type" evidence="15">
    <location>
        <begin position="136"/>
        <end position="214"/>
    </location>
</feature>
<dbReference type="GO" id="GO:0008270">
    <property type="term" value="F:zinc ion binding"/>
    <property type="evidence" value="ECO:0007669"/>
    <property type="project" value="UniProtKB-UniRule"/>
</dbReference>
<evidence type="ECO:0000256" key="11">
    <source>
        <dbReference type="ARBA" id="ARBA00053423"/>
    </source>
</evidence>
<evidence type="ECO:0000313" key="18">
    <source>
        <dbReference type="EMBL" id="QCI25908.1"/>
    </source>
</evidence>
<keyword evidence="7 14" id="KW-0863">Zinc-finger</keyword>
<reference evidence="18 19" key="1">
    <citation type="submission" date="2018-10" db="EMBL/GenBank/DDBJ databases">
        <title>Comparative functional genomics of the obligate endosymbiont Buchnera aphidicola.</title>
        <authorList>
            <person name="Chong R.A."/>
        </authorList>
    </citation>
    <scope>NUCLEOTIDE SEQUENCE [LARGE SCALE GENOMIC DNA]</scope>
    <source>
        <strain evidence="18 19">Ska</strain>
    </source>
</reference>
<dbReference type="SUPFAM" id="SSF46565">
    <property type="entry name" value="Chaperone J-domain"/>
    <property type="match status" value="1"/>
</dbReference>
<dbReference type="PROSITE" id="PS51188">
    <property type="entry name" value="ZF_CR"/>
    <property type="match status" value="1"/>
</dbReference>
<keyword evidence="9 14" id="KW-0346">Stress response</keyword>
<evidence type="ECO:0000256" key="1">
    <source>
        <dbReference type="ARBA" id="ARBA00004496"/>
    </source>
</evidence>
<dbReference type="GO" id="GO:0042026">
    <property type="term" value="P:protein refolding"/>
    <property type="evidence" value="ECO:0007669"/>
    <property type="project" value="TreeGrafter"/>
</dbReference>
<keyword evidence="4 14" id="KW-0235">DNA replication</keyword>
<organism evidence="18 19">
    <name type="scientific">Buchnera aphidicola</name>
    <name type="common">Sarucallis kahawaluokalani</name>
    <dbReference type="NCBI Taxonomy" id="1241878"/>
    <lineage>
        <taxon>Bacteria</taxon>
        <taxon>Pseudomonadati</taxon>
        <taxon>Pseudomonadota</taxon>
        <taxon>Gammaproteobacteria</taxon>
        <taxon>Enterobacterales</taxon>
        <taxon>Erwiniaceae</taxon>
        <taxon>Buchnera</taxon>
    </lineage>
</organism>
<dbReference type="SUPFAM" id="SSF49493">
    <property type="entry name" value="HSP40/DnaJ peptide-binding domain"/>
    <property type="match status" value="2"/>
</dbReference>
<dbReference type="GO" id="GO:0006260">
    <property type="term" value="P:DNA replication"/>
    <property type="evidence" value="ECO:0007669"/>
    <property type="project" value="UniProtKB-KW"/>
</dbReference>
<evidence type="ECO:0000256" key="9">
    <source>
        <dbReference type="ARBA" id="ARBA00023016"/>
    </source>
</evidence>
<sequence length="381" mass="43087">MIKKDYYQTLGISKSANDREIKKAYKKLAMKYHPDRNQGDKNSEKKFKEIKEAYEVLIDPQKRTTYDQHGHSAFDQGGGYSNYSSFDPNFSNNTDFSDIFGDVFGDIFGTQKKKRAKKGADLQYNLELSLEEAVRGLNKTISITTFQTCSPCFGTGSQSKEHTHKCQTCNGSGQIHLRQGFFSVQQTCSTCQGAGEIISNPCLYCKGTGRIKKEKKILVKIPPGVDNQDKIKLKNEGEAGKNNANAGDLYIKIFVKKHPFFQRKENNLYCTIPINICIATLGGEIQIPTLEGKINIKIPPETQSGKLFRIRHKGVTSIRTYQTGDLLCQIMVETPINLNQHQKKLFKELQNSLNENNTEKNNQKSKKFFEGVKKFFDDLTG</sequence>
<evidence type="ECO:0000259" key="16">
    <source>
        <dbReference type="PROSITE" id="PS50076"/>
    </source>
</evidence>
<dbReference type="InterPro" id="IPR001623">
    <property type="entry name" value="DnaJ_domain"/>
</dbReference>
<dbReference type="InterPro" id="IPR036410">
    <property type="entry name" value="HSP_DnaJ_Cys-rich_dom_sf"/>
</dbReference>
<dbReference type="Pfam" id="PF01556">
    <property type="entry name" value="DnaJ_C"/>
    <property type="match status" value="1"/>
</dbReference>
<comment type="subcellular location">
    <subcellularLocation>
        <location evidence="1 14">Cytoplasm</location>
    </subcellularLocation>
</comment>
<evidence type="ECO:0000256" key="10">
    <source>
        <dbReference type="ARBA" id="ARBA00023186"/>
    </source>
</evidence>
<feature type="binding site" evidence="14">
    <location>
        <position position="152"/>
    </location>
    <ligand>
        <name>Zn(2+)</name>
        <dbReference type="ChEBI" id="CHEBI:29105"/>
        <label>1</label>
    </ligand>
</feature>
<evidence type="ECO:0000313" key="19">
    <source>
        <dbReference type="Proteomes" id="UP000298685"/>
    </source>
</evidence>
<gene>
    <name evidence="14 18" type="primary">dnaJ</name>
    <name evidence="18" type="ORF">D9V78_00530</name>
</gene>
<dbReference type="FunFam" id="1.10.287.110:FF:000034">
    <property type="entry name" value="Chaperone protein DnaJ"/>
    <property type="match status" value="1"/>
</dbReference>
<evidence type="ECO:0000256" key="2">
    <source>
        <dbReference type="ARBA" id="ARBA00011738"/>
    </source>
</evidence>
<evidence type="ECO:0000256" key="7">
    <source>
        <dbReference type="ARBA" id="ARBA00022771"/>
    </source>
</evidence>
<dbReference type="GO" id="GO:0005737">
    <property type="term" value="C:cytoplasm"/>
    <property type="evidence" value="ECO:0007669"/>
    <property type="project" value="UniProtKB-SubCell"/>
</dbReference>
<keyword evidence="10 14" id="KW-0143">Chaperone</keyword>
<dbReference type="InterPro" id="IPR002939">
    <property type="entry name" value="DnaJ_C"/>
</dbReference>
<feature type="binding site" evidence="14">
    <location>
        <position position="166"/>
    </location>
    <ligand>
        <name>Zn(2+)</name>
        <dbReference type="ChEBI" id="CHEBI:29105"/>
        <label>2</label>
    </ligand>
</feature>
<evidence type="ECO:0000256" key="8">
    <source>
        <dbReference type="ARBA" id="ARBA00022833"/>
    </source>
</evidence>
<comment type="subunit">
    <text evidence="2 14">Homodimer.</text>
</comment>
<keyword evidence="6 14" id="KW-0677">Repeat</keyword>
<keyword evidence="8 14" id="KW-0862">Zinc</keyword>
<dbReference type="CDD" id="cd10747">
    <property type="entry name" value="DnaJ_C"/>
    <property type="match status" value="1"/>
</dbReference>
<dbReference type="GO" id="GO:0005524">
    <property type="term" value="F:ATP binding"/>
    <property type="evidence" value="ECO:0007669"/>
    <property type="project" value="InterPro"/>
</dbReference>
<feature type="repeat" description="CXXCXGXG motif" evidence="14">
    <location>
        <begin position="149"/>
        <end position="156"/>
    </location>
</feature>
<dbReference type="CDD" id="cd10719">
    <property type="entry name" value="DnaJ_zf"/>
    <property type="match status" value="1"/>
</dbReference>
<evidence type="ECO:0000256" key="12">
    <source>
        <dbReference type="ARBA" id="ARBA00061004"/>
    </source>
</evidence>
<evidence type="ECO:0000259" key="17">
    <source>
        <dbReference type="PROSITE" id="PS51188"/>
    </source>
</evidence>
<feature type="binding site" evidence="14">
    <location>
        <position position="169"/>
    </location>
    <ligand>
        <name>Zn(2+)</name>
        <dbReference type="ChEBI" id="CHEBI:29105"/>
        <label>2</label>
    </ligand>
</feature>
<feature type="repeat" description="CXXCXGXG motif" evidence="14">
    <location>
        <begin position="188"/>
        <end position="195"/>
    </location>
</feature>